<dbReference type="Proteomes" id="UP000632498">
    <property type="component" value="Unassembled WGS sequence"/>
</dbReference>
<keyword evidence="3 6" id="KW-0479">Metal-binding</keyword>
<name>A0A917C6Z9_9PROT</name>
<keyword evidence="1" id="KW-0813">Transport</keyword>
<dbReference type="Pfam" id="PF00034">
    <property type="entry name" value="Cytochrom_C"/>
    <property type="match status" value="1"/>
</dbReference>
<feature type="domain" description="Cytochrome c" evidence="8">
    <location>
        <begin position="24"/>
        <end position="135"/>
    </location>
</feature>
<keyword evidence="5 6" id="KW-0408">Iron</keyword>
<evidence type="ECO:0000256" key="1">
    <source>
        <dbReference type="ARBA" id="ARBA00022448"/>
    </source>
</evidence>
<feature type="chain" id="PRO_5036880205" evidence="7">
    <location>
        <begin position="23"/>
        <end position="135"/>
    </location>
</feature>
<dbReference type="GO" id="GO:0046872">
    <property type="term" value="F:metal ion binding"/>
    <property type="evidence" value="ECO:0007669"/>
    <property type="project" value="UniProtKB-KW"/>
</dbReference>
<evidence type="ECO:0000256" key="3">
    <source>
        <dbReference type="ARBA" id="ARBA00022723"/>
    </source>
</evidence>
<protein>
    <submittedName>
        <fullName evidence="9">Cytochrome c2</fullName>
    </submittedName>
</protein>
<evidence type="ECO:0000256" key="5">
    <source>
        <dbReference type="ARBA" id="ARBA00023004"/>
    </source>
</evidence>
<dbReference type="AlphaFoldDB" id="A0A917C6Z9"/>
<keyword evidence="10" id="KW-1185">Reference proteome</keyword>
<dbReference type="InterPro" id="IPR036909">
    <property type="entry name" value="Cyt_c-like_dom_sf"/>
</dbReference>
<dbReference type="GO" id="GO:0020037">
    <property type="term" value="F:heme binding"/>
    <property type="evidence" value="ECO:0007669"/>
    <property type="project" value="InterPro"/>
</dbReference>
<reference evidence="9" key="1">
    <citation type="journal article" date="2014" name="Int. J. Syst. Evol. Microbiol.">
        <title>Complete genome sequence of Corynebacterium casei LMG S-19264T (=DSM 44701T), isolated from a smear-ripened cheese.</title>
        <authorList>
            <consortium name="US DOE Joint Genome Institute (JGI-PGF)"/>
            <person name="Walter F."/>
            <person name="Albersmeier A."/>
            <person name="Kalinowski J."/>
            <person name="Ruckert C."/>
        </authorList>
    </citation>
    <scope>NUCLEOTIDE SEQUENCE</scope>
    <source>
        <strain evidence="9">CGMCC 1.15254</strain>
    </source>
</reference>
<dbReference type="InterPro" id="IPR002327">
    <property type="entry name" value="Cyt_c_1A/1B"/>
</dbReference>
<evidence type="ECO:0000256" key="7">
    <source>
        <dbReference type="SAM" id="SignalP"/>
    </source>
</evidence>
<proteinExistence type="predicted"/>
<evidence type="ECO:0000313" key="9">
    <source>
        <dbReference type="EMBL" id="GGF73127.1"/>
    </source>
</evidence>
<dbReference type="PRINTS" id="PR00604">
    <property type="entry name" value="CYTCHRMECIAB"/>
</dbReference>
<dbReference type="Gene3D" id="1.10.760.10">
    <property type="entry name" value="Cytochrome c-like domain"/>
    <property type="match status" value="1"/>
</dbReference>
<keyword evidence="2 6" id="KW-0349">Heme</keyword>
<dbReference type="EMBL" id="BMHV01000027">
    <property type="protein sequence ID" value="GGF73127.1"/>
    <property type="molecule type" value="Genomic_DNA"/>
</dbReference>
<sequence>MSNKLVVTSLMALAMMTAPAFADGDAEKGERVFKKCKACHTIEQGGKHKVGPNLFGIFGSNGASAEGYKYSKGYLAAAENLSWDAASLDEYLQDPSKYLSAKAGKKVKSKMTFKLKGKKKADDRADVIAYLAAQK</sequence>
<keyword evidence="4" id="KW-0249">Electron transport</keyword>
<dbReference type="InterPro" id="IPR009056">
    <property type="entry name" value="Cyt_c-like_dom"/>
</dbReference>
<dbReference type="PANTHER" id="PTHR11961">
    <property type="entry name" value="CYTOCHROME C"/>
    <property type="match status" value="1"/>
</dbReference>
<evidence type="ECO:0000256" key="6">
    <source>
        <dbReference type="PROSITE-ProRule" id="PRU00433"/>
    </source>
</evidence>
<dbReference type="SUPFAM" id="SSF46626">
    <property type="entry name" value="Cytochrome c"/>
    <property type="match status" value="1"/>
</dbReference>
<feature type="signal peptide" evidence="7">
    <location>
        <begin position="1"/>
        <end position="22"/>
    </location>
</feature>
<evidence type="ECO:0000256" key="2">
    <source>
        <dbReference type="ARBA" id="ARBA00022617"/>
    </source>
</evidence>
<evidence type="ECO:0000256" key="4">
    <source>
        <dbReference type="ARBA" id="ARBA00022982"/>
    </source>
</evidence>
<dbReference type="PROSITE" id="PS51007">
    <property type="entry name" value="CYTC"/>
    <property type="match status" value="1"/>
</dbReference>
<keyword evidence="7" id="KW-0732">Signal</keyword>
<evidence type="ECO:0000259" key="8">
    <source>
        <dbReference type="PROSITE" id="PS51007"/>
    </source>
</evidence>
<gene>
    <name evidence="9" type="primary">cycA</name>
    <name evidence="9" type="ORF">GCM10011332_28910</name>
</gene>
<dbReference type="RefSeq" id="WP_188666536.1">
    <property type="nucleotide sequence ID" value="NZ_BMHV01000027.1"/>
</dbReference>
<reference evidence="9" key="2">
    <citation type="submission" date="2020-09" db="EMBL/GenBank/DDBJ databases">
        <authorList>
            <person name="Sun Q."/>
            <person name="Zhou Y."/>
        </authorList>
    </citation>
    <scope>NUCLEOTIDE SEQUENCE</scope>
    <source>
        <strain evidence="9">CGMCC 1.15254</strain>
    </source>
</reference>
<dbReference type="GO" id="GO:0009055">
    <property type="term" value="F:electron transfer activity"/>
    <property type="evidence" value="ECO:0007669"/>
    <property type="project" value="InterPro"/>
</dbReference>
<evidence type="ECO:0000313" key="10">
    <source>
        <dbReference type="Proteomes" id="UP000632498"/>
    </source>
</evidence>
<accession>A0A917C6Z9</accession>
<comment type="caution">
    <text evidence="9">The sequence shown here is derived from an EMBL/GenBank/DDBJ whole genome shotgun (WGS) entry which is preliminary data.</text>
</comment>
<organism evidence="9 10">
    <name type="scientific">Terasakiella brassicae</name>
    <dbReference type="NCBI Taxonomy" id="1634917"/>
    <lineage>
        <taxon>Bacteria</taxon>
        <taxon>Pseudomonadati</taxon>
        <taxon>Pseudomonadota</taxon>
        <taxon>Alphaproteobacteria</taxon>
        <taxon>Rhodospirillales</taxon>
        <taxon>Terasakiellaceae</taxon>
        <taxon>Terasakiella</taxon>
    </lineage>
</organism>